<dbReference type="GO" id="GO:0005886">
    <property type="term" value="C:plasma membrane"/>
    <property type="evidence" value="ECO:0007669"/>
    <property type="project" value="UniProtKB-SubCell"/>
</dbReference>
<feature type="transmembrane region" description="Helical" evidence="1">
    <location>
        <begin position="46"/>
        <end position="67"/>
    </location>
</feature>
<reference evidence="2" key="1">
    <citation type="submission" date="2024-06" db="EMBL/GenBank/DDBJ databases">
        <authorList>
            <person name="Fan A."/>
            <person name="Zhang F.Y."/>
            <person name="Zhang L."/>
        </authorList>
    </citation>
    <scope>NUCLEOTIDE SEQUENCE</scope>
    <source>
        <strain evidence="2">Y61</strain>
    </source>
</reference>
<keyword evidence="1" id="KW-0812">Transmembrane</keyword>
<feature type="transmembrane region" description="Helical" evidence="1">
    <location>
        <begin position="17"/>
        <end position="34"/>
    </location>
</feature>
<keyword evidence="1" id="KW-1133">Transmembrane helix</keyword>
<feature type="transmembrane region" description="Helical" evidence="1">
    <location>
        <begin position="243"/>
        <end position="262"/>
    </location>
</feature>
<dbReference type="AlphaFoldDB" id="A0AAU8IG86"/>
<evidence type="ECO:0000256" key="1">
    <source>
        <dbReference type="SAM" id="Phobius"/>
    </source>
</evidence>
<evidence type="ECO:0000313" key="2">
    <source>
        <dbReference type="EMBL" id="XCJ17028.1"/>
    </source>
</evidence>
<dbReference type="GO" id="GO:0140359">
    <property type="term" value="F:ABC-type transporter activity"/>
    <property type="evidence" value="ECO:0007669"/>
    <property type="project" value="InterPro"/>
</dbReference>
<accession>A0AAU8IG86</accession>
<name>A0AAU8IG86_9BACL</name>
<sequence length="268" mass="29806">MNKLISVGFMRLWRDKPFWIACAFMILYGAVISLRTDTNAPLEAIFFAFAVVIGIPSAAFCSLFMGTEYSDGTLRNKIIVGHTRATVYFSSLIVNFAACLLIALSYVLAVLVAGCPRLGFFQFGMKHMVLYSFAAVMMIFAFASIYTIIGMLLTNKATSAVVCILLFLALFAPSITIQSRLSEPEYYKSSVDVSHTGEMQSKKPNPNYLAGMKREMYRFLYNLILPCQGMQITIQSSKEIVQLPLFSTGTIIISSGLGVFLFRKKDLK</sequence>
<feature type="transmembrane region" description="Helical" evidence="1">
    <location>
        <begin position="87"/>
        <end position="116"/>
    </location>
</feature>
<dbReference type="RefSeq" id="WP_353948351.1">
    <property type="nucleotide sequence ID" value="NZ_CP159510.1"/>
</dbReference>
<feature type="transmembrane region" description="Helical" evidence="1">
    <location>
        <begin position="159"/>
        <end position="177"/>
    </location>
</feature>
<organism evidence="2">
    <name type="scientific">Sporolactobacillus sp. Y61</name>
    <dbReference type="NCBI Taxonomy" id="3160863"/>
    <lineage>
        <taxon>Bacteria</taxon>
        <taxon>Bacillati</taxon>
        <taxon>Bacillota</taxon>
        <taxon>Bacilli</taxon>
        <taxon>Bacillales</taxon>
        <taxon>Sporolactobacillaceae</taxon>
        <taxon>Sporolactobacillus</taxon>
    </lineage>
</organism>
<dbReference type="EMBL" id="CP159510">
    <property type="protein sequence ID" value="XCJ17028.1"/>
    <property type="molecule type" value="Genomic_DNA"/>
</dbReference>
<proteinExistence type="predicted"/>
<gene>
    <name evidence="2" type="ORF">ABNN70_00275</name>
</gene>
<keyword evidence="1" id="KW-0472">Membrane</keyword>
<feature type="transmembrane region" description="Helical" evidence="1">
    <location>
        <begin position="128"/>
        <end position="153"/>
    </location>
</feature>
<protein>
    <submittedName>
        <fullName evidence="2">ABC transporter permease subunit</fullName>
    </submittedName>
</protein>